<sequence>MEDSRNQLDFNFVSDDLLEFPRDLGEEGWFQFHSEQKVAVQRVEDKFGIVLNRRVRLRLRGCEEEFEGKLVLDSLLLPPPHAETVQLRLGRLTFENTDIDDFHTLD</sequence>
<dbReference type="EMBL" id="CAAHFG010000005">
    <property type="protein sequence ID" value="VGO17615.1"/>
    <property type="molecule type" value="Genomic_DNA"/>
</dbReference>
<name>A0A6C2UC27_PONDE</name>
<keyword evidence="2" id="KW-1185">Reference proteome</keyword>
<gene>
    <name evidence="1" type="ORF">PDESU_06216</name>
</gene>
<dbReference type="RefSeq" id="WP_136083104.1">
    <property type="nucleotide sequence ID" value="NZ_CAAHFG010000005.1"/>
</dbReference>
<proteinExistence type="predicted"/>
<dbReference type="Proteomes" id="UP000366872">
    <property type="component" value="Unassembled WGS sequence"/>
</dbReference>
<reference evidence="1 2" key="1">
    <citation type="submission" date="2019-04" db="EMBL/GenBank/DDBJ databases">
        <authorList>
            <person name="Van Vliet M D."/>
        </authorList>
    </citation>
    <scope>NUCLEOTIDE SEQUENCE [LARGE SCALE GENOMIC DNA]</scope>
    <source>
        <strain evidence="1 2">F1</strain>
    </source>
</reference>
<dbReference type="AlphaFoldDB" id="A0A6C2UC27"/>
<accession>A0A6C2UC27</accession>
<evidence type="ECO:0000313" key="2">
    <source>
        <dbReference type="Proteomes" id="UP000366872"/>
    </source>
</evidence>
<evidence type="ECO:0000313" key="1">
    <source>
        <dbReference type="EMBL" id="VGO17615.1"/>
    </source>
</evidence>
<organism evidence="1 2">
    <name type="scientific">Pontiella desulfatans</name>
    <dbReference type="NCBI Taxonomy" id="2750659"/>
    <lineage>
        <taxon>Bacteria</taxon>
        <taxon>Pseudomonadati</taxon>
        <taxon>Kiritimatiellota</taxon>
        <taxon>Kiritimatiellia</taxon>
        <taxon>Kiritimatiellales</taxon>
        <taxon>Pontiellaceae</taxon>
        <taxon>Pontiella</taxon>
    </lineage>
</organism>
<protein>
    <submittedName>
        <fullName evidence="1">Uncharacterized protein</fullName>
    </submittedName>
</protein>